<keyword evidence="2" id="KW-0175">Coiled coil</keyword>
<name>A0A9D4VBZ7_ADICA</name>
<dbReference type="PANTHER" id="PTHR22691">
    <property type="entry name" value="YEAST SPT2-RELATED"/>
    <property type="match status" value="1"/>
</dbReference>
<proteinExistence type="inferred from homology"/>
<evidence type="ECO:0000256" key="3">
    <source>
        <dbReference type="SAM" id="MobiDB-lite"/>
    </source>
</evidence>
<feature type="region of interest" description="Disordered" evidence="3">
    <location>
        <begin position="93"/>
        <end position="283"/>
    </location>
</feature>
<dbReference type="PANTHER" id="PTHR22691:SF8">
    <property type="entry name" value="PROTEIN SPT2 HOMOLOG"/>
    <property type="match status" value="1"/>
</dbReference>
<sequence>MDRRAVLEALASAKRDGPVREEQEKLAKLKKPSPQTASRLPAQRRFEYDGTFFGPRQTSVSESVLETVRRQRRLGASSNKLNQDESLVALGNKDAQESLPEAGNEVDLQKTVGKKRPKSTAMYDYSFLNDDDQDPIEALERQDLGSQAREEEVVQEPRGTSPSVVVEKSSMRPTKHMKVSQSKSKKLKPATKQEKREKRERERESPTKSSSFDSIPMHFPTSKEIPNLEKKGKEPSTKAYSSHSTPRHLPTSKASPKEMREDSHIKARSSHQPKRKRSSCIDEEANIQFNITNEIHRIMGYDPRRHASIEEDDDDTNMVSSFRQVQAEERKSARIAKEEDARELALIEQEEKEERARKRKKKKK</sequence>
<feature type="compositionally biased region" description="Basic and acidic residues" evidence="3">
    <location>
        <begin position="326"/>
        <end position="341"/>
    </location>
</feature>
<feature type="compositionally biased region" description="Basic and acidic residues" evidence="3">
    <location>
        <begin position="191"/>
        <end position="206"/>
    </location>
</feature>
<feature type="compositionally biased region" description="Basic residues" evidence="3">
    <location>
        <begin position="266"/>
        <end position="278"/>
    </location>
</feature>
<dbReference type="InterPro" id="IPR013256">
    <property type="entry name" value="Chromatin_SPT2"/>
</dbReference>
<dbReference type="AlphaFoldDB" id="A0A9D4VBZ7"/>
<organism evidence="4 5">
    <name type="scientific">Adiantum capillus-veneris</name>
    <name type="common">Maidenhair fern</name>
    <dbReference type="NCBI Taxonomy" id="13818"/>
    <lineage>
        <taxon>Eukaryota</taxon>
        <taxon>Viridiplantae</taxon>
        <taxon>Streptophyta</taxon>
        <taxon>Embryophyta</taxon>
        <taxon>Tracheophyta</taxon>
        <taxon>Polypodiopsida</taxon>
        <taxon>Polypodiidae</taxon>
        <taxon>Polypodiales</taxon>
        <taxon>Pteridineae</taxon>
        <taxon>Pteridaceae</taxon>
        <taxon>Vittarioideae</taxon>
        <taxon>Adiantum</taxon>
    </lineage>
</organism>
<dbReference type="Proteomes" id="UP000886520">
    <property type="component" value="Chromosome 3"/>
</dbReference>
<dbReference type="GO" id="GO:0003677">
    <property type="term" value="F:DNA binding"/>
    <property type="evidence" value="ECO:0007669"/>
    <property type="project" value="TreeGrafter"/>
</dbReference>
<dbReference type="OrthoDB" id="903514at2759"/>
<accession>A0A9D4VBZ7</accession>
<evidence type="ECO:0000256" key="2">
    <source>
        <dbReference type="ARBA" id="ARBA00023054"/>
    </source>
</evidence>
<dbReference type="Pfam" id="PF08243">
    <property type="entry name" value="SPT2"/>
    <property type="match status" value="1"/>
</dbReference>
<evidence type="ECO:0000313" key="4">
    <source>
        <dbReference type="EMBL" id="KAI5083284.1"/>
    </source>
</evidence>
<dbReference type="GO" id="GO:0006334">
    <property type="term" value="P:nucleosome assembly"/>
    <property type="evidence" value="ECO:0007669"/>
    <property type="project" value="TreeGrafter"/>
</dbReference>
<evidence type="ECO:0000313" key="5">
    <source>
        <dbReference type="Proteomes" id="UP000886520"/>
    </source>
</evidence>
<dbReference type="GO" id="GO:0042393">
    <property type="term" value="F:histone binding"/>
    <property type="evidence" value="ECO:0007669"/>
    <property type="project" value="TreeGrafter"/>
</dbReference>
<feature type="region of interest" description="Disordered" evidence="3">
    <location>
        <begin position="306"/>
        <end position="341"/>
    </location>
</feature>
<feature type="region of interest" description="Disordered" evidence="3">
    <location>
        <begin position="13"/>
        <end position="43"/>
    </location>
</feature>
<dbReference type="GO" id="GO:0006360">
    <property type="term" value="P:transcription by RNA polymerase I"/>
    <property type="evidence" value="ECO:0007669"/>
    <property type="project" value="TreeGrafter"/>
</dbReference>
<feature type="compositionally biased region" description="Basic residues" evidence="3">
    <location>
        <begin position="173"/>
        <end position="189"/>
    </location>
</feature>
<gene>
    <name evidence="4" type="ORF">GOP47_0003027</name>
</gene>
<reference evidence="4" key="1">
    <citation type="submission" date="2021-01" db="EMBL/GenBank/DDBJ databases">
        <title>Adiantum capillus-veneris genome.</title>
        <authorList>
            <person name="Fang Y."/>
            <person name="Liao Q."/>
        </authorList>
    </citation>
    <scope>NUCLEOTIDE SEQUENCE</scope>
    <source>
        <strain evidence="4">H3</strain>
        <tissue evidence="4">Leaf</tissue>
    </source>
</reference>
<evidence type="ECO:0000256" key="1">
    <source>
        <dbReference type="ARBA" id="ARBA00006461"/>
    </source>
</evidence>
<keyword evidence="5" id="KW-1185">Reference proteome</keyword>
<feature type="compositionally biased region" description="Basic and acidic residues" evidence="3">
    <location>
        <begin position="255"/>
        <end position="265"/>
    </location>
</feature>
<dbReference type="EMBL" id="JABFUD020000002">
    <property type="protein sequence ID" value="KAI5083284.1"/>
    <property type="molecule type" value="Genomic_DNA"/>
</dbReference>
<comment type="caution">
    <text evidence="4">The sequence shown here is derived from an EMBL/GenBank/DDBJ whole genome shotgun (WGS) entry which is preliminary data.</text>
</comment>
<feature type="compositionally biased region" description="Basic and acidic residues" evidence="3">
    <location>
        <begin position="226"/>
        <end position="236"/>
    </location>
</feature>
<feature type="compositionally biased region" description="Basic and acidic residues" evidence="3">
    <location>
        <begin position="13"/>
        <end position="27"/>
    </location>
</feature>
<dbReference type="GO" id="GO:0005730">
    <property type="term" value="C:nucleolus"/>
    <property type="evidence" value="ECO:0007669"/>
    <property type="project" value="TreeGrafter"/>
</dbReference>
<comment type="similarity">
    <text evidence="1">Belongs to the SPT2 family.</text>
</comment>
<feature type="compositionally biased region" description="Basic and acidic residues" evidence="3">
    <location>
        <begin position="138"/>
        <end position="152"/>
    </location>
</feature>
<protein>
    <submittedName>
        <fullName evidence="4">Uncharacterized protein</fullName>
    </submittedName>
</protein>
<dbReference type="SMART" id="SM00784">
    <property type="entry name" value="SPT2"/>
    <property type="match status" value="1"/>
</dbReference>